<dbReference type="PANTHER" id="PTHR22904">
    <property type="entry name" value="TPR REPEAT CONTAINING PROTEIN"/>
    <property type="match status" value="1"/>
</dbReference>
<dbReference type="PANTHER" id="PTHR22904:SF523">
    <property type="entry name" value="STRESS-INDUCED-PHOSPHOPROTEIN 1"/>
    <property type="match status" value="1"/>
</dbReference>
<evidence type="ECO:0000256" key="4">
    <source>
        <dbReference type="ARBA" id="ARBA00022803"/>
    </source>
</evidence>
<dbReference type="SMART" id="SM00028">
    <property type="entry name" value="TPR"/>
    <property type="match status" value="6"/>
</dbReference>
<keyword evidence="3" id="KW-0677">Repeat</keyword>
<evidence type="ECO:0000256" key="1">
    <source>
        <dbReference type="ARBA" id="ARBA00004496"/>
    </source>
</evidence>
<keyword evidence="9" id="KW-1185">Reference proteome</keyword>
<dbReference type="InterPro" id="IPR006636">
    <property type="entry name" value="STI1_HS-bd"/>
</dbReference>
<sequence length="324" mass="36621">MMADTKSKALQEKEKGNEAYKKRDFEAALKHYDAAFQLDPTNITVLTNKAAVYYEQGNLDECIKTCEQAVDIGRENRADFQSIAKAMARIANAYLKKNELDQALLYYNKSLSEHRAPDIVKKVQEVQQKIKERDRLAYVNPELSLQEKEKGNAAFKEGNYPVAVQHYSEAIKRNPDDAKLYSNRAACYTKLMEFALALKDSEECIKLDPTFVKGYLRKGAILLAMKEPTKATVAYQKALELDPNNAEALEGYRKALMLENEDPEAVKQKAMSNPEVQQILSDPAMQMILAQMSKDPKAAREHLKNPEVAAKIQKLMENGIVSLH</sequence>
<dbReference type="Proteomes" id="UP000678393">
    <property type="component" value="Unassembled WGS sequence"/>
</dbReference>
<comment type="caution">
    <text evidence="8">The sequence shown here is derived from an EMBL/GenBank/DDBJ whole genome shotgun (WGS) entry which is preliminary data.</text>
</comment>
<name>A0A8S3ZVP1_9EUPU</name>
<dbReference type="Pfam" id="PF13424">
    <property type="entry name" value="TPR_12"/>
    <property type="match status" value="1"/>
</dbReference>
<keyword evidence="4 6" id="KW-0802">TPR repeat</keyword>
<dbReference type="InterPro" id="IPR019734">
    <property type="entry name" value="TPR_rpt"/>
</dbReference>
<dbReference type="InterPro" id="IPR041243">
    <property type="entry name" value="STI1/HOP_DP"/>
</dbReference>
<dbReference type="AlphaFoldDB" id="A0A8S3ZVP1"/>
<dbReference type="GO" id="GO:0051879">
    <property type="term" value="F:Hsp90 protein binding"/>
    <property type="evidence" value="ECO:0007669"/>
    <property type="project" value="TreeGrafter"/>
</dbReference>
<dbReference type="FunFam" id="1.25.40.10:FF:000010">
    <property type="entry name" value="Stress-induced phosphoprotein 1"/>
    <property type="match status" value="1"/>
</dbReference>
<evidence type="ECO:0000256" key="3">
    <source>
        <dbReference type="ARBA" id="ARBA00022737"/>
    </source>
</evidence>
<evidence type="ECO:0000256" key="6">
    <source>
        <dbReference type="PROSITE-ProRule" id="PRU00339"/>
    </source>
</evidence>
<reference evidence="8" key="1">
    <citation type="submission" date="2021-04" db="EMBL/GenBank/DDBJ databases">
        <authorList>
            <consortium name="Molecular Ecology Group"/>
        </authorList>
    </citation>
    <scope>NUCLEOTIDE SEQUENCE</scope>
</reference>
<dbReference type="SMART" id="SM00727">
    <property type="entry name" value="STI1"/>
    <property type="match status" value="1"/>
</dbReference>
<feature type="repeat" description="TPR" evidence="6">
    <location>
        <begin position="144"/>
        <end position="177"/>
    </location>
</feature>
<feature type="repeat" description="TPR" evidence="6">
    <location>
        <begin position="84"/>
        <end position="117"/>
    </location>
</feature>
<feature type="repeat" description="TPR" evidence="6">
    <location>
        <begin position="212"/>
        <end position="245"/>
    </location>
</feature>
<dbReference type="SUPFAM" id="SSF48452">
    <property type="entry name" value="TPR-like"/>
    <property type="match status" value="2"/>
</dbReference>
<gene>
    <name evidence="8" type="ORF">CUNI_LOCUS19117</name>
</gene>
<dbReference type="InterPro" id="IPR011990">
    <property type="entry name" value="TPR-like_helical_dom_sf"/>
</dbReference>
<dbReference type="Gene3D" id="1.25.40.10">
    <property type="entry name" value="Tetratricopeptide repeat domain"/>
    <property type="match status" value="2"/>
</dbReference>
<evidence type="ECO:0000259" key="7">
    <source>
        <dbReference type="SMART" id="SM00727"/>
    </source>
</evidence>
<evidence type="ECO:0000256" key="2">
    <source>
        <dbReference type="ARBA" id="ARBA00022490"/>
    </source>
</evidence>
<evidence type="ECO:0000313" key="9">
    <source>
        <dbReference type="Proteomes" id="UP000678393"/>
    </source>
</evidence>
<dbReference type="OrthoDB" id="2423701at2759"/>
<dbReference type="Pfam" id="PF00515">
    <property type="entry name" value="TPR_1"/>
    <property type="match status" value="1"/>
</dbReference>
<evidence type="ECO:0000313" key="8">
    <source>
        <dbReference type="EMBL" id="CAG5133559.1"/>
    </source>
</evidence>
<dbReference type="Gene3D" id="1.10.260.100">
    <property type="match status" value="1"/>
</dbReference>
<proteinExistence type="predicted"/>
<evidence type="ECO:0000256" key="5">
    <source>
        <dbReference type="ARBA" id="ARBA00026193"/>
    </source>
</evidence>
<dbReference type="FunFam" id="1.10.260.100:FF:000002">
    <property type="entry name" value="Stress-induced-phosphoprotein 1 (Hsp70/Hsp90-organizing)"/>
    <property type="match status" value="1"/>
</dbReference>
<protein>
    <recommendedName>
        <fullName evidence="5">Stress-induced-phosphoprotein 1</fullName>
    </recommendedName>
</protein>
<accession>A0A8S3ZVP1</accession>
<feature type="repeat" description="TPR" evidence="6">
    <location>
        <begin position="178"/>
        <end position="211"/>
    </location>
</feature>
<dbReference type="Pfam" id="PF17830">
    <property type="entry name" value="STI1-HOP_DP"/>
    <property type="match status" value="1"/>
</dbReference>
<dbReference type="FunFam" id="1.25.40.10:FF:000027">
    <property type="entry name" value="stress-induced-phosphoprotein 1 isoform X1"/>
    <property type="match status" value="1"/>
</dbReference>
<dbReference type="Pfam" id="PF13414">
    <property type="entry name" value="TPR_11"/>
    <property type="match status" value="1"/>
</dbReference>
<dbReference type="PROSITE" id="PS50005">
    <property type="entry name" value="TPR"/>
    <property type="match status" value="5"/>
</dbReference>
<dbReference type="EMBL" id="CAJHNH020006312">
    <property type="protein sequence ID" value="CAG5133559.1"/>
    <property type="molecule type" value="Genomic_DNA"/>
</dbReference>
<feature type="domain" description="STI1" evidence="7">
    <location>
        <begin position="273"/>
        <end position="312"/>
    </location>
</feature>
<comment type="subcellular location">
    <subcellularLocation>
        <location evidence="1">Cytoplasm</location>
    </subcellularLocation>
</comment>
<dbReference type="GO" id="GO:0005737">
    <property type="term" value="C:cytoplasm"/>
    <property type="evidence" value="ECO:0007669"/>
    <property type="project" value="UniProtKB-SubCell"/>
</dbReference>
<keyword evidence="2" id="KW-0963">Cytoplasm</keyword>
<organism evidence="8 9">
    <name type="scientific">Candidula unifasciata</name>
    <dbReference type="NCBI Taxonomy" id="100452"/>
    <lineage>
        <taxon>Eukaryota</taxon>
        <taxon>Metazoa</taxon>
        <taxon>Spiralia</taxon>
        <taxon>Lophotrochozoa</taxon>
        <taxon>Mollusca</taxon>
        <taxon>Gastropoda</taxon>
        <taxon>Heterobranchia</taxon>
        <taxon>Euthyneura</taxon>
        <taxon>Panpulmonata</taxon>
        <taxon>Eupulmonata</taxon>
        <taxon>Stylommatophora</taxon>
        <taxon>Helicina</taxon>
        <taxon>Helicoidea</taxon>
        <taxon>Geomitridae</taxon>
        <taxon>Candidula</taxon>
    </lineage>
</organism>
<feature type="repeat" description="TPR" evidence="6">
    <location>
        <begin position="9"/>
        <end position="42"/>
    </location>
</feature>